<accession>A0A8J4EYN7</accession>
<dbReference type="Pfam" id="PF06839">
    <property type="entry name" value="Zn_ribbon_GRF"/>
    <property type="match status" value="1"/>
</dbReference>
<evidence type="ECO:0000259" key="9">
    <source>
        <dbReference type="PROSITE" id="PS51999"/>
    </source>
</evidence>
<comment type="caution">
    <text evidence="10">The sequence shown here is derived from an EMBL/GenBank/DDBJ whole genome shotgun (WGS) entry which is preliminary data.</text>
</comment>
<dbReference type="InterPro" id="IPR047201">
    <property type="entry name" value="ERI-1_3'hExo-like"/>
</dbReference>
<dbReference type="Gene3D" id="3.30.420.10">
    <property type="entry name" value="Ribonuclease H-like superfamily/Ribonuclease H"/>
    <property type="match status" value="1"/>
</dbReference>
<sequence>MSQAAGAPLRNAFDVLMSRRHEISTSAKKRSVDKSKPSKLQPSISTASSATITSSSSSLAKLLPHIPAVESGSASPVAVMLQPLGPLDKKRVASNAPIRIGLRASDEANASVKNPVSMDDLAETPGTSGRTLLDEPQQKKPRMMATFHKLTRKTLSPQVHDLFLVLDLEATCTKRRDLFPIEIIEVSALLLDAHTLATLGEFQSYVRPTEHPQLDPFCVDLTGIQQEQVDTAPLLPVVLPRLKQWLGALGALQEGRSLLPVTWTDWDLKVCLETECEWRKLERLPFLRRWCNLKRVYTNRYRRTNSLQKCVEAVGLRWHGRAHSGLDDSRNTAALVAKMVRDGCVLQVTDAFKDTAPVPAQPSQIPAPALFPAALKGAEGPECCQDGGTDPCDYFPPSRSCNEASGDVGASATQRGSGDVFGGSPGSGRLRQTVLTLSSGPAAAAAEAEEEVTLYDSAMRWQGKCKCGVPAHFRNTKKPGANLGRQFYSCGRWSISDRSKQCNFFAWADQLQMASGVVGRGPVR</sequence>
<evidence type="ECO:0000256" key="6">
    <source>
        <dbReference type="ARBA" id="ARBA00022839"/>
    </source>
</evidence>
<dbReference type="SMART" id="SM00479">
    <property type="entry name" value="EXOIII"/>
    <property type="match status" value="1"/>
</dbReference>
<dbReference type="CDD" id="cd06133">
    <property type="entry name" value="ERI-1_3'hExo_like"/>
    <property type="match status" value="1"/>
</dbReference>
<dbReference type="GO" id="GO:0008270">
    <property type="term" value="F:zinc ion binding"/>
    <property type="evidence" value="ECO:0007669"/>
    <property type="project" value="UniProtKB-KW"/>
</dbReference>
<dbReference type="SUPFAM" id="SSF53098">
    <property type="entry name" value="Ribonuclease H-like"/>
    <property type="match status" value="1"/>
</dbReference>
<dbReference type="InterPro" id="IPR012337">
    <property type="entry name" value="RNaseH-like_sf"/>
</dbReference>
<dbReference type="InterPro" id="IPR051274">
    <property type="entry name" value="3-5_Exoribonuclease"/>
</dbReference>
<gene>
    <name evidence="10" type="ORF">Vafri_6953</name>
</gene>
<dbReference type="Proteomes" id="UP000747399">
    <property type="component" value="Unassembled WGS sequence"/>
</dbReference>
<dbReference type="Pfam" id="PF00929">
    <property type="entry name" value="RNase_T"/>
    <property type="match status" value="1"/>
</dbReference>
<keyword evidence="3 7" id="KW-0863">Zinc-finger</keyword>
<evidence type="ECO:0000256" key="7">
    <source>
        <dbReference type="PROSITE-ProRule" id="PRU01343"/>
    </source>
</evidence>
<evidence type="ECO:0000256" key="1">
    <source>
        <dbReference type="ARBA" id="ARBA00022722"/>
    </source>
</evidence>
<dbReference type="AlphaFoldDB" id="A0A8J4EYN7"/>
<reference evidence="10" key="1">
    <citation type="journal article" date="2021" name="Proc. Natl. Acad. Sci. U.S.A.">
        <title>Three genomes in the algal genus Volvox reveal the fate of a haploid sex-determining region after a transition to homothallism.</title>
        <authorList>
            <person name="Yamamoto K."/>
            <person name="Hamaji T."/>
            <person name="Kawai-Toyooka H."/>
            <person name="Matsuzaki R."/>
            <person name="Takahashi F."/>
            <person name="Nishimura Y."/>
            <person name="Kawachi M."/>
            <person name="Noguchi H."/>
            <person name="Minakuchi Y."/>
            <person name="Umen J.G."/>
            <person name="Toyoda A."/>
            <person name="Nozaki H."/>
        </authorList>
    </citation>
    <scope>NUCLEOTIDE SEQUENCE</scope>
    <source>
        <strain evidence="10">NIES-3780</strain>
    </source>
</reference>
<feature type="region of interest" description="Disordered" evidence="8">
    <location>
        <begin position="23"/>
        <end position="51"/>
    </location>
</feature>
<evidence type="ECO:0000256" key="2">
    <source>
        <dbReference type="ARBA" id="ARBA00022723"/>
    </source>
</evidence>
<evidence type="ECO:0000313" key="11">
    <source>
        <dbReference type="Proteomes" id="UP000747399"/>
    </source>
</evidence>
<feature type="domain" description="GRF-type" evidence="9">
    <location>
        <begin position="465"/>
        <end position="511"/>
    </location>
</feature>
<dbReference type="InterPro" id="IPR010666">
    <property type="entry name" value="Znf_GRF"/>
</dbReference>
<feature type="region of interest" description="Disordered" evidence="8">
    <location>
        <begin position="117"/>
        <end position="139"/>
    </location>
</feature>
<protein>
    <recommendedName>
        <fullName evidence="9">GRF-type domain-containing protein</fullName>
    </recommendedName>
</protein>
<organism evidence="10 11">
    <name type="scientific">Volvox africanus</name>
    <dbReference type="NCBI Taxonomy" id="51714"/>
    <lineage>
        <taxon>Eukaryota</taxon>
        <taxon>Viridiplantae</taxon>
        <taxon>Chlorophyta</taxon>
        <taxon>core chlorophytes</taxon>
        <taxon>Chlorophyceae</taxon>
        <taxon>CS clade</taxon>
        <taxon>Chlamydomonadales</taxon>
        <taxon>Volvocaceae</taxon>
        <taxon>Volvox</taxon>
    </lineage>
</organism>
<evidence type="ECO:0000313" key="10">
    <source>
        <dbReference type="EMBL" id="GIL50824.1"/>
    </source>
</evidence>
<evidence type="ECO:0000256" key="8">
    <source>
        <dbReference type="SAM" id="MobiDB-lite"/>
    </source>
</evidence>
<evidence type="ECO:0000256" key="5">
    <source>
        <dbReference type="ARBA" id="ARBA00022833"/>
    </source>
</evidence>
<keyword evidence="4" id="KW-0378">Hydrolase</keyword>
<dbReference type="PANTHER" id="PTHR23044">
    <property type="entry name" value="3'-5' EXONUCLEASE ERI1-RELATED"/>
    <property type="match status" value="1"/>
</dbReference>
<dbReference type="GO" id="GO:0003676">
    <property type="term" value="F:nucleic acid binding"/>
    <property type="evidence" value="ECO:0007669"/>
    <property type="project" value="InterPro"/>
</dbReference>
<dbReference type="InterPro" id="IPR013520">
    <property type="entry name" value="Ribonucl_H"/>
</dbReference>
<dbReference type="PANTHER" id="PTHR23044:SF61">
    <property type="entry name" value="3'-5' EXORIBONUCLEASE 1-RELATED"/>
    <property type="match status" value="1"/>
</dbReference>
<dbReference type="InterPro" id="IPR036397">
    <property type="entry name" value="RNaseH_sf"/>
</dbReference>
<name>A0A8J4EYN7_9CHLO</name>
<dbReference type="EMBL" id="BNCO01000009">
    <property type="protein sequence ID" value="GIL50824.1"/>
    <property type="molecule type" value="Genomic_DNA"/>
</dbReference>
<dbReference type="PROSITE" id="PS51999">
    <property type="entry name" value="ZF_GRF"/>
    <property type="match status" value="1"/>
</dbReference>
<evidence type="ECO:0000256" key="3">
    <source>
        <dbReference type="ARBA" id="ARBA00022771"/>
    </source>
</evidence>
<keyword evidence="1" id="KW-0540">Nuclease</keyword>
<keyword evidence="2" id="KW-0479">Metal-binding</keyword>
<evidence type="ECO:0000256" key="4">
    <source>
        <dbReference type="ARBA" id="ARBA00022801"/>
    </source>
</evidence>
<keyword evidence="6" id="KW-0269">Exonuclease</keyword>
<proteinExistence type="predicted"/>
<feature type="region of interest" description="Disordered" evidence="8">
    <location>
        <begin position="405"/>
        <end position="425"/>
    </location>
</feature>
<keyword evidence="5" id="KW-0862">Zinc</keyword>
<keyword evidence="11" id="KW-1185">Reference proteome</keyword>
<dbReference type="GO" id="GO:0000175">
    <property type="term" value="F:3'-5'-RNA exonuclease activity"/>
    <property type="evidence" value="ECO:0007669"/>
    <property type="project" value="InterPro"/>
</dbReference>